<feature type="compositionally biased region" description="Low complexity" evidence="1">
    <location>
        <begin position="72"/>
        <end position="83"/>
    </location>
</feature>
<gene>
    <name evidence="2" type="ORF">LWI29_034859</name>
</gene>
<name>A0AA39RK04_ACESA</name>
<evidence type="ECO:0000256" key="1">
    <source>
        <dbReference type="SAM" id="MobiDB-lite"/>
    </source>
</evidence>
<sequence>MNNKKGDSRNFRGPKHKGSRGSKHGMSHKYDMNADSNPNKFRNSRWVIESSSSVSKLEARLSRKQGKPSIPVSPSSTRVSCSTSSKTASAFGSIRPIKAVSDKGMGVIKAHKTPAPMVKEPPTLNDAEVVEAFRYYCSGGGLTSLSLTFASDVVARGFASVAEVNSSLVLCDAI</sequence>
<feature type="region of interest" description="Disordered" evidence="1">
    <location>
        <begin position="57"/>
        <end position="83"/>
    </location>
</feature>
<accession>A0AA39RK04</accession>
<reference evidence="2" key="2">
    <citation type="submission" date="2023-06" db="EMBL/GenBank/DDBJ databases">
        <authorList>
            <person name="Swenson N.G."/>
            <person name="Wegrzyn J.L."/>
            <person name="Mcevoy S.L."/>
        </authorList>
    </citation>
    <scope>NUCLEOTIDE SEQUENCE</scope>
    <source>
        <strain evidence="2">NS2018</strain>
        <tissue evidence="2">Leaf</tissue>
    </source>
</reference>
<organism evidence="2 3">
    <name type="scientific">Acer saccharum</name>
    <name type="common">Sugar maple</name>
    <dbReference type="NCBI Taxonomy" id="4024"/>
    <lineage>
        <taxon>Eukaryota</taxon>
        <taxon>Viridiplantae</taxon>
        <taxon>Streptophyta</taxon>
        <taxon>Embryophyta</taxon>
        <taxon>Tracheophyta</taxon>
        <taxon>Spermatophyta</taxon>
        <taxon>Magnoliopsida</taxon>
        <taxon>eudicotyledons</taxon>
        <taxon>Gunneridae</taxon>
        <taxon>Pentapetalae</taxon>
        <taxon>rosids</taxon>
        <taxon>malvids</taxon>
        <taxon>Sapindales</taxon>
        <taxon>Sapindaceae</taxon>
        <taxon>Hippocastanoideae</taxon>
        <taxon>Acereae</taxon>
        <taxon>Acer</taxon>
    </lineage>
</organism>
<dbReference type="EMBL" id="JAUESC010000387">
    <property type="protein sequence ID" value="KAK0575164.1"/>
    <property type="molecule type" value="Genomic_DNA"/>
</dbReference>
<evidence type="ECO:0000313" key="2">
    <source>
        <dbReference type="EMBL" id="KAK0575164.1"/>
    </source>
</evidence>
<reference evidence="2" key="1">
    <citation type="journal article" date="2022" name="Plant J.">
        <title>Strategies of tolerance reflected in two North American maple genomes.</title>
        <authorList>
            <person name="McEvoy S.L."/>
            <person name="Sezen U.U."/>
            <person name="Trouern-Trend A."/>
            <person name="McMahon S.M."/>
            <person name="Schaberg P.G."/>
            <person name="Yang J."/>
            <person name="Wegrzyn J.L."/>
            <person name="Swenson N.G."/>
        </authorList>
    </citation>
    <scope>NUCLEOTIDE SEQUENCE</scope>
    <source>
        <strain evidence="2">NS2018</strain>
    </source>
</reference>
<evidence type="ECO:0000313" key="3">
    <source>
        <dbReference type="Proteomes" id="UP001168877"/>
    </source>
</evidence>
<feature type="compositionally biased region" description="Basic and acidic residues" evidence="1">
    <location>
        <begin position="1"/>
        <end position="10"/>
    </location>
</feature>
<keyword evidence="3" id="KW-1185">Reference proteome</keyword>
<feature type="region of interest" description="Disordered" evidence="1">
    <location>
        <begin position="1"/>
        <end position="43"/>
    </location>
</feature>
<protein>
    <submittedName>
        <fullName evidence="2">Uncharacterized protein</fullName>
    </submittedName>
</protein>
<dbReference type="AlphaFoldDB" id="A0AA39RK04"/>
<proteinExistence type="predicted"/>
<dbReference type="Proteomes" id="UP001168877">
    <property type="component" value="Unassembled WGS sequence"/>
</dbReference>
<feature type="compositionally biased region" description="Basic residues" evidence="1">
    <location>
        <begin position="12"/>
        <end position="27"/>
    </location>
</feature>
<comment type="caution">
    <text evidence="2">The sequence shown here is derived from an EMBL/GenBank/DDBJ whole genome shotgun (WGS) entry which is preliminary data.</text>
</comment>